<proteinExistence type="predicted"/>
<dbReference type="Proteomes" id="UP000192578">
    <property type="component" value="Unassembled WGS sequence"/>
</dbReference>
<evidence type="ECO:0000313" key="2">
    <source>
        <dbReference type="EMBL" id="OQV15769.1"/>
    </source>
</evidence>
<dbReference type="AlphaFoldDB" id="A0A1W0WKR8"/>
<name>A0A1W0WKR8_HYPEX</name>
<keyword evidence="1" id="KW-1133">Transmembrane helix</keyword>
<protein>
    <submittedName>
        <fullName evidence="2">Uncharacterized protein</fullName>
    </submittedName>
</protein>
<comment type="caution">
    <text evidence="2">The sequence shown here is derived from an EMBL/GenBank/DDBJ whole genome shotgun (WGS) entry which is preliminary data.</text>
</comment>
<reference evidence="3" key="1">
    <citation type="submission" date="2017-01" db="EMBL/GenBank/DDBJ databases">
        <title>Comparative genomics of anhydrobiosis in the tardigrade Hypsibius dujardini.</title>
        <authorList>
            <person name="Yoshida Y."/>
            <person name="Koutsovoulos G."/>
            <person name="Laetsch D."/>
            <person name="Stevens L."/>
            <person name="Kumar S."/>
            <person name="Horikawa D."/>
            <person name="Ishino K."/>
            <person name="Komine S."/>
            <person name="Tomita M."/>
            <person name="Blaxter M."/>
            <person name="Arakawa K."/>
        </authorList>
    </citation>
    <scope>NUCLEOTIDE SEQUENCE [LARGE SCALE GENOMIC DNA]</scope>
    <source>
        <strain evidence="3">Z151</strain>
    </source>
</reference>
<keyword evidence="1" id="KW-0472">Membrane</keyword>
<organism evidence="2 3">
    <name type="scientific">Hypsibius exemplaris</name>
    <name type="common">Freshwater tardigrade</name>
    <dbReference type="NCBI Taxonomy" id="2072580"/>
    <lineage>
        <taxon>Eukaryota</taxon>
        <taxon>Metazoa</taxon>
        <taxon>Ecdysozoa</taxon>
        <taxon>Tardigrada</taxon>
        <taxon>Eutardigrada</taxon>
        <taxon>Parachela</taxon>
        <taxon>Hypsibioidea</taxon>
        <taxon>Hypsibiidae</taxon>
        <taxon>Hypsibius</taxon>
    </lineage>
</organism>
<feature type="transmembrane region" description="Helical" evidence="1">
    <location>
        <begin position="80"/>
        <end position="100"/>
    </location>
</feature>
<keyword evidence="3" id="KW-1185">Reference proteome</keyword>
<gene>
    <name evidence="2" type="ORF">BV898_10023</name>
</gene>
<dbReference type="EMBL" id="MTYJ01000082">
    <property type="protein sequence ID" value="OQV15769.1"/>
    <property type="molecule type" value="Genomic_DNA"/>
</dbReference>
<evidence type="ECO:0000256" key="1">
    <source>
        <dbReference type="SAM" id="Phobius"/>
    </source>
</evidence>
<feature type="transmembrane region" description="Helical" evidence="1">
    <location>
        <begin position="106"/>
        <end position="136"/>
    </location>
</feature>
<sequence length="164" mass="17983">MSEFKELPVSESPEMQFVMSADLSTPAPQNEAFSSIIHRSASSHLLLLLKDIWDSSSNRMDFGNMATRGRICSLRTASQCVAAYHLVFSVFGVILGMINIRLGSGAVTVIVVAVGSIAWGAFLLYGIHTIFFTVVIRTFWAELRATSYSDASGDYQEIQLSYGD</sequence>
<accession>A0A1W0WKR8</accession>
<evidence type="ECO:0000313" key="3">
    <source>
        <dbReference type="Proteomes" id="UP000192578"/>
    </source>
</evidence>
<keyword evidence="1" id="KW-0812">Transmembrane</keyword>